<dbReference type="SUPFAM" id="SSF53383">
    <property type="entry name" value="PLP-dependent transferases"/>
    <property type="match status" value="1"/>
</dbReference>
<dbReference type="AlphaFoldDB" id="A0A1J0EM40"/>
<dbReference type="GO" id="GO:0030170">
    <property type="term" value="F:pyridoxal phosphate binding"/>
    <property type="evidence" value="ECO:0007669"/>
    <property type="project" value="InterPro"/>
</dbReference>
<dbReference type="InterPro" id="IPR049704">
    <property type="entry name" value="Aminotrans_3_PPA_site"/>
</dbReference>
<dbReference type="PANTHER" id="PTHR43094">
    <property type="entry name" value="AMINOTRANSFERASE"/>
    <property type="match status" value="1"/>
</dbReference>
<dbReference type="InterPro" id="IPR015422">
    <property type="entry name" value="PyrdxlP-dep_Trfase_small"/>
</dbReference>
<evidence type="ECO:0000256" key="2">
    <source>
        <dbReference type="ARBA" id="ARBA00008954"/>
    </source>
</evidence>
<sequence>MSMLYPHHLLKMKEASEAKGSTIWTTDGHKILDGCSGAIACSIGHGNEYVASEMAKQTAALSFSYRTQFRNSPCEKLAARLTMRLGYASAFFVNSGSEAVEAAVRTAQQYWQAKGESAKLLILSRKLSYHGSTGASLALSGHWTRRRSVIGLPTRPTLPTPYCYRSAFPESPQDYGYRCAKALETEIGELGASNVAAFLLEPITGASGAAIVPPPGYLEEVAAICNRNDVLLIVDEVLTGLGRAGYWLAQELGNVKADIVCVGKGLNAGYWPISGILLNAEITSVISDVPGGYNYGHTHSGHPVGAAVANAVLDLLEGECLVERTLQSGKIIRDQLTDLTKDNPFIGEVRGSGHFWGLELVRDRDTRETFTPTVNASGRFVNDALEKGLLLYPSAGFAAQHHGDAIIFAPPLNISPSDFAQMIEILSKTIKDYRPENNDTPR</sequence>
<dbReference type="CDD" id="cd00610">
    <property type="entry name" value="OAT_like"/>
    <property type="match status" value="1"/>
</dbReference>
<dbReference type="Pfam" id="PF00202">
    <property type="entry name" value="Aminotran_3"/>
    <property type="match status" value="1"/>
</dbReference>
<dbReference type="PIRSF" id="PIRSF000521">
    <property type="entry name" value="Transaminase_4ab_Lys_Orn"/>
    <property type="match status" value="1"/>
</dbReference>
<comment type="cofactor">
    <cofactor evidence="1">
        <name>pyridoxal 5'-phosphate</name>
        <dbReference type="ChEBI" id="CHEBI:597326"/>
    </cofactor>
</comment>
<protein>
    <recommendedName>
        <fullName evidence="7">Aspartate aminotransferase family protein</fullName>
    </recommendedName>
</protein>
<evidence type="ECO:0000256" key="4">
    <source>
        <dbReference type="RuleBase" id="RU003560"/>
    </source>
</evidence>
<evidence type="ECO:0000256" key="3">
    <source>
        <dbReference type="ARBA" id="ARBA00022898"/>
    </source>
</evidence>
<dbReference type="GeneID" id="46909625"/>
<evidence type="ECO:0000256" key="1">
    <source>
        <dbReference type="ARBA" id="ARBA00001933"/>
    </source>
</evidence>
<evidence type="ECO:0008006" key="7">
    <source>
        <dbReference type="Google" id="ProtNLM"/>
    </source>
</evidence>
<evidence type="ECO:0000313" key="5">
    <source>
        <dbReference type="EMBL" id="APC17031.1"/>
    </source>
</evidence>
<dbReference type="Gene3D" id="3.40.640.10">
    <property type="entry name" value="Type I PLP-dependent aspartate aminotransferase-like (Major domain)"/>
    <property type="match status" value="1"/>
</dbReference>
<dbReference type="OrthoDB" id="7052035at2"/>
<evidence type="ECO:0000313" key="6">
    <source>
        <dbReference type="Proteomes" id="UP000182567"/>
    </source>
</evidence>
<dbReference type="InterPro" id="IPR015424">
    <property type="entry name" value="PyrdxlP-dep_Trfase"/>
</dbReference>
<proteinExistence type="inferred from homology"/>
<dbReference type="PROSITE" id="PS00600">
    <property type="entry name" value="AA_TRANSFER_CLASS_3"/>
    <property type="match status" value="1"/>
</dbReference>
<dbReference type="RefSeq" id="WP_071552900.1">
    <property type="nucleotide sequence ID" value="NZ_CP017886.1"/>
</dbReference>
<dbReference type="InterPro" id="IPR005814">
    <property type="entry name" value="Aminotrans_3"/>
</dbReference>
<gene>
    <name evidence="5" type="ORF">BLL42_15285</name>
</gene>
<dbReference type="Gene3D" id="3.90.1150.10">
    <property type="entry name" value="Aspartate Aminotransferase, domain 1"/>
    <property type="match status" value="1"/>
</dbReference>
<dbReference type="GO" id="GO:0008483">
    <property type="term" value="F:transaminase activity"/>
    <property type="evidence" value="ECO:0007669"/>
    <property type="project" value="InterPro"/>
</dbReference>
<organism evidence="5 6">
    <name type="scientific">Pseudomonas frederiksbergensis</name>
    <dbReference type="NCBI Taxonomy" id="104087"/>
    <lineage>
        <taxon>Bacteria</taxon>
        <taxon>Pseudomonadati</taxon>
        <taxon>Pseudomonadota</taxon>
        <taxon>Gammaproteobacteria</taxon>
        <taxon>Pseudomonadales</taxon>
        <taxon>Pseudomonadaceae</taxon>
        <taxon>Pseudomonas</taxon>
    </lineage>
</organism>
<dbReference type="PANTHER" id="PTHR43094:SF1">
    <property type="entry name" value="AMINOTRANSFERASE CLASS-III"/>
    <property type="match status" value="1"/>
</dbReference>
<accession>A0A1J0EM40</accession>
<name>A0A1J0EM40_9PSED</name>
<dbReference type="EMBL" id="CP017886">
    <property type="protein sequence ID" value="APC17031.1"/>
    <property type="molecule type" value="Genomic_DNA"/>
</dbReference>
<dbReference type="Proteomes" id="UP000182567">
    <property type="component" value="Chromosome"/>
</dbReference>
<reference evidence="6" key="1">
    <citation type="submission" date="2016-10" db="EMBL/GenBank/DDBJ databases">
        <title>Pseudomonas frederiksbergensis ERGS4:02 complete genome.</title>
        <authorList>
            <person name="Kumar R."/>
            <person name="Acharya V."/>
            <person name="Singh D."/>
        </authorList>
    </citation>
    <scope>NUCLEOTIDE SEQUENCE [LARGE SCALE GENOMIC DNA]</scope>
    <source>
        <strain evidence="6">ERGS4:02</strain>
    </source>
</reference>
<comment type="similarity">
    <text evidence="2 4">Belongs to the class-III pyridoxal-phosphate-dependent aminotransferase family.</text>
</comment>
<keyword evidence="3 4" id="KW-0663">Pyridoxal phosphate</keyword>
<dbReference type="InterPro" id="IPR015421">
    <property type="entry name" value="PyrdxlP-dep_Trfase_major"/>
</dbReference>